<dbReference type="PANTHER" id="PTHR43845:SF1">
    <property type="entry name" value="BLR5969 PROTEIN"/>
    <property type="match status" value="1"/>
</dbReference>
<accession>A0ABV3N2C1</accession>
<name>A0ABV3N2C1_9GAMM</name>
<organism evidence="1 2">
    <name type="scientific">Erwinia papayae</name>
    <dbReference type="NCBI Taxonomy" id="206499"/>
    <lineage>
        <taxon>Bacteria</taxon>
        <taxon>Pseudomonadati</taxon>
        <taxon>Pseudomonadota</taxon>
        <taxon>Gammaproteobacteria</taxon>
        <taxon>Enterobacterales</taxon>
        <taxon>Erwiniaceae</taxon>
        <taxon>Erwinia</taxon>
    </lineage>
</organism>
<comment type="caution">
    <text evidence="1">The sequence shown here is derived from an EMBL/GenBank/DDBJ whole genome shotgun (WGS) entry which is preliminary data.</text>
</comment>
<evidence type="ECO:0008006" key="3">
    <source>
        <dbReference type="Google" id="ProtNLM"/>
    </source>
</evidence>
<dbReference type="InterPro" id="IPR042099">
    <property type="entry name" value="ANL_N_sf"/>
</dbReference>
<reference evidence="1 2" key="1">
    <citation type="submission" date="2024-07" db="EMBL/GenBank/DDBJ databases">
        <authorList>
            <person name="Dulla G.F.J."/>
            <person name="Delorm J.G."/>
        </authorList>
    </citation>
    <scope>NUCLEOTIDE SEQUENCE [LARGE SCALE GENOMIC DNA]</scope>
    <source>
        <strain evidence="1 2">JGD 233</strain>
    </source>
</reference>
<evidence type="ECO:0000313" key="1">
    <source>
        <dbReference type="EMBL" id="MEW5289966.1"/>
    </source>
</evidence>
<gene>
    <name evidence="1" type="ORF">ABW286_12355</name>
</gene>
<dbReference type="EMBL" id="JBFKZN010000006">
    <property type="protein sequence ID" value="MEW5289966.1"/>
    <property type="molecule type" value="Genomic_DNA"/>
</dbReference>
<dbReference type="SUPFAM" id="SSF56801">
    <property type="entry name" value="Acetyl-CoA synthetase-like"/>
    <property type="match status" value="1"/>
</dbReference>
<keyword evidence="2" id="KW-1185">Reference proteome</keyword>
<dbReference type="PANTHER" id="PTHR43845">
    <property type="entry name" value="BLR5969 PROTEIN"/>
    <property type="match status" value="1"/>
</dbReference>
<sequence>MDNARKNTIFYQQLYKHAPAVIFDLKELPIATHEKIMSVAHDPHRVSEIFSVHDAFGMFSYSSSTTGKPKTALFGRDDWRKTNEILAMKHTANQVICAGDVVCNLSEPGSASFMAVHDIINLSSAPCSEIPLGCDHSYERIVEACQQFKANVISGINSTALGIACYLYKNNQTMPQIRKIWGGGELLYGAQQELLKRSFPQATLIPFMYGTTEAGAIGFSKPGYQQNVYNTIDESVVIENIDINTGEEIVECGVMGVAVVTNKLRTSAPAIRLDTGDFMQWIDPPGTPERLFSIHGRRYPRHWTFKDIRFTETDVSALLKEFEKELEITKFQIQLHAGEINLILSLLDESLSAEDIKDRASQILRNSENPVAHCLTDNNYSLHRVGIDYLINSSKRKSKLIVEGELVC</sequence>
<dbReference type="Gene3D" id="3.40.50.12780">
    <property type="entry name" value="N-terminal domain of ligase-like"/>
    <property type="match status" value="1"/>
</dbReference>
<protein>
    <recommendedName>
        <fullName evidence="3">AMP-dependent synthetase/ligase domain-containing protein</fullName>
    </recommendedName>
</protein>
<evidence type="ECO:0000313" key="2">
    <source>
        <dbReference type="Proteomes" id="UP001554567"/>
    </source>
</evidence>
<dbReference type="Proteomes" id="UP001554567">
    <property type="component" value="Unassembled WGS sequence"/>
</dbReference>
<proteinExistence type="predicted"/>
<dbReference type="RefSeq" id="WP_367167648.1">
    <property type="nucleotide sequence ID" value="NZ_JBFKZN010000006.1"/>
</dbReference>